<dbReference type="PANTHER" id="PTHR35866:SF1">
    <property type="entry name" value="YKGJ FAMILY CYSTEINE CLUSTER PROTEIN"/>
    <property type="match status" value="1"/>
</dbReference>
<protein>
    <submittedName>
        <fullName evidence="1">Fe-S-cluster oxidoreductase</fullName>
    </submittedName>
</protein>
<dbReference type="Pfam" id="PF03692">
    <property type="entry name" value="CxxCxxCC"/>
    <property type="match status" value="1"/>
</dbReference>
<evidence type="ECO:0000313" key="1">
    <source>
        <dbReference type="EMBL" id="AFD00400.1"/>
    </source>
</evidence>
<evidence type="ECO:0000313" key="2">
    <source>
        <dbReference type="Proteomes" id="UP000005233"/>
    </source>
</evidence>
<dbReference type="HOGENOM" id="CLU_803179_0_0_2"/>
<gene>
    <name evidence="1" type="ordered locus">Mtc_1651</name>
</gene>
<sequence>MIWDGAVLANMAPGVLTYDAFTCKKCGICCKKQKVILLTLYDIFRLSEKLGLRPNEFFRRYCIKSRKFNEEGLKRLYLRAEGGCPFLRDGLCSVHEVKPVVCARAPFYYVEASLASLKVFGLIEDECRINEYSYDTVAKGDNERLVDMDILVRCTDEYVERHKGFEEKTARPYYEKSLEALKDNALRSLTYATLLDRCIRREEMCRTDPYYKGATNMYLSGFYDEFKRAKEAGKNGEALIFEPSALGIIDGIMALVLFEKDYISVKKALSQSRNPDVHTKTTIYDGREYAIVSIDAGKKVMFYYHIEPDEKKSLRHEPGQINTLFKNEKGGRFMFTGRDADGWLS</sequence>
<dbReference type="Proteomes" id="UP000005233">
    <property type="component" value="Chromosome"/>
</dbReference>
<organism evidence="1 2">
    <name type="scientific">Methanocella conradii (strain DSM 24694 / JCM 17849 / CGMCC 1.5162 / HZ254)</name>
    <dbReference type="NCBI Taxonomy" id="1041930"/>
    <lineage>
        <taxon>Archaea</taxon>
        <taxon>Methanobacteriati</taxon>
        <taxon>Methanobacteriota</taxon>
        <taxon>Stenosarchaea group</taxon>
        <taxon>Methanomicrobia</taxon>
        <taxon>Methanocellales</taxon>
        <taxon>Methanocellaceae</taxon>
        <taxon>Methanocella</taxon>
    </lineage>
</organism>
<dbReference type="KEGG" id="mez:Mtc_1651"/>
<proteinExistence type="predicted"/>
<accession>H8I800</accession>
<dbReference type="PANTHER" id="PTHR35866">
    <property type="entry name" value="PUTATIVE-RELATED"/>
    <property type="match status" value="1"/>
</dbReference>
<dbReference type="InterPro" id="IPR005358">
    <property type="entry name" value="Puta_zinc/iron-chelating_dom"/>
</dbReference>
<dbReference type="eggNOG" id="arCOG02579">
    <property type="taxonomic scope" value="Archaea"/>
</dbReference>
<dbReference type="STRING" id="1041930.Mtc_1651"/>
<name>H8I800_METCZ</name>
<keyword evidence="2" id="KW-1185">Reference proteome</keyword>
<dbReference type="AlphaFoldDB" id="H8I800"/>
<reference evidence="1 2" key="1">
    <citation type="journal article" date="2012" name="J. Bacteriol.">
        <title>Complete genome sequence of a thermophilic methanogen, Methanocella conradii HZ254, isolated from Chinese rice field soil.</title>
        <authorList>
            <person name="Lu Z."/>
            <person name="Lu Y."/>
        </authorList>
    </citation>
    <scope>NUCLEOTIDE SEQUENCE [LARGE SCALE GENOMIC DNA]</scope>
    <source>
        <strain evidence="2">DSM 24694 / JCM 17849 / CGMCC 1.5162 / HZ254</strain>
    </source>
</reference>
<dbReference type="EMBL" id="CP003243">
    <property type="protein sequence ID" value="AFD00400.1"/>
    <property type="molecule type" value="Genomic_DNA"/>
</dbReference>